<dbReference type="GO" id="GO:0008061">
    <property type="term" value="F:chitin binding"/>
    <property type="evidence" value="ECO:0007669"/>
    <property type="project" value="InterPro"/>
</dbReference>
<reference evidence="3" key="1">
    <citation type="submission" date="2020-05" db="EMBL/GenBank/DDBJ databases">
        <authorList>
            <person name="Chiriac C."/>
            <person name="Salcher M."/>
            <person name="Ghai R."/>
            <person name="Kavagutti S V."/>
        </authorList>
    </citation>
    <scope>NUCLEOTIDE SEQUENCE</scope>
</reference>
<dbReference type="InterPro" id="IPR011583">
    <property type="entry name" value="Chitinase_II/V-like_cat"/>
</dbReference>
<dbReference type="AlphaFoldDB" id="A0A6J7N530"/>
<dbReference type="Gene3D" id="3.40.50.1000">
    <property type="entry name" value="HAD superfamily/HAD-like"/>
    <property type="match status" value="1"/>
</dbReference>
<gene>
    <name evidence="3" type="ORF">UFOPK3931_01119</name>
</gene>
<dbReference type="Gene3D" id="3.10.50.10">
    <property type="match status" value="1"/>
</dbReference>
<sequence length="618" mass="66169">MKSASPRPRPAARPAAVLWDMDGTIVDTEPYWIECEFELVEQFGDSWDMDKAHALVGSDLRDTARLMQDLGGVRLEVDDIVNRLLDGVVQRVRRAVPWRAGARELLAELNQADIPCALVTMSWTRFADAVVSVLPEGTFAAVISGDMVTNGKPHPEPYLAGARALRVPPQHCVAIEDSPTGVRSAVAAGCITFAVPNVVDIAPGAGYTVVRSLDDIPRSILGLRSRGHAAARTPEQRHRRRLVGTGLMLAAVLGLGAGVALLVREKGAPPPYPDMAVSTWAPYWELPAATASIAANGGTLHQVSPFWYTAKDAATVAYAANITLNDTAAFAAAATASGAAVIPTVTDGTGAGTMAALLANPSARSTHVRALVALARDYDGLDIDYENFAFSDAYASWETTRPNWVAFIQELAAALHAHGKLLVVTIPPVYDTKQTPDSGRWVYDPKAIGAVADFVRIMAYDYSVELPGPIAPIAWVQQVVRTTKQLVGDDSKIQLGIPLYGRNWVTATTGTCPAGAPGRVSPTQLEVADLLQRYTVKPTHSPVTDEAVFTYQRPDGSGACTQTREVHYMDAAGVRARVDMARTERIGGVVFWAMGFETTSTWTAIADVSRPRSPLATP</sequence>
<dbReference type="NCBIfam" id="TIGR01509">
    <property type="entry name" value="HAD-SF-IA-v3"/>
    <property type="match status" value="1"/>
</dbReference>
<feature type="transmembrane region" description="Helical" evidence="1">
    <location>
        <begin position="242"/>
        <end position="263"/>
    </location>
</feature>
<dbReference type="CDD" id="cd07505">
    <property type="entry name" value="HAD_BPGM-like"/>
    <property type="match status" value="1"/>
</dbReference>
<feature type="domain" description="GH18" evidence="2">
    <location>
        <begin position="278"/>
        <end position="612"/>
    </location>
</feature>
<dbReference type="SMART" id="SM00636">
    <property type="entry name" value="Glyco_18"/>
    <property type="match status" value="1"/>
</dbReference>
<dbReference type="PANTHER" id="PTHR46066">
    <property type="entry name" value="CHITINASE DOMAIN-CONTAINING PROTEIN 1 FAMILY MEMBER"/>
    <property type="match status" value="1"/>
</dbReference>
<keyword evidence="1" id="KW-1133">Transmembrane helix</keyword>
<dbReference type="Gene3D" id="3.20.20.80">
    <property type="entry name" value="Glycosidases"/>
    <property type="match status" value="1"/>
</dbReference>
<dbReference type="InterPro" id="IPR029070">
    <property type="entry name" value="Chitinase_insertion_sf"/>
</dbReference>
<accession>A0A6J7N530</accession>
<dbReference type="SUPFAM" id="SSF51445">
    <property type="entry name" value="(Trans)glycosidases"/>
    <property type="match status" value="1"/>
</dbReference>
<dbReference type="InterPro" id="IPR036412">
    <property type="entry name" value="HAD-like_sf"/>
</dbReference>
<evidence type="ECO:0000259" key="2">
    <source>
        <dbReference type="PROSITE" id="PS51910"/>
    </source>
</evidence>
<keyword evidence="1" id="KW-0472">Membrane</keyword>
<organism evidence="3">
    <name type="scientific">freshwater metagenome</name>
    <dbReference type="NCBI Taxonomy" id="449393"/>
    <lineage>
        <taxon>unclassified sequences</taxon>
        <taxon>metagenomes</taxon>
        <taxon>ecological metagenomes</taxon>
    </lineage>
</organism>
<keyword evidence="1" id="KW-0812">Transmembrane</keyword>
<evidence type="ECO:0000256" key="1">
    <source>
        <dbReference type="SAM" id="Phobius"/>
    </source>
</evidence>
<dbReference type="InterPro" id="IPR017853">
    <property type="entry name" value="GH"/>
</dbReference>
<dbReference type="SUPFAM" id="SSF56784">
    <property type="entry name" value="HAD-like"/>
    <property type="match status" value="1"/>
</dbReference>
<dbReference type="GO" id="GO:0005975">
    <property type="term" value="P:carbohydrate metabolic process"/>
    <property type="evidence" value="ECO:0007669"/>
    <property type="project" value="InterPro"/>
</dbReference>
<dbReference type="InterPro" id="IPR001223">
    <property type="entry name" value="Glyco_hydro18_cat"/>
</dbReference>
<dbReference type="InterPro" id="IPR023198">
    <property type="entry name" value="PGP-like_dom2"/>
</dbReference>
<dbReference type="Pfam" id="PF13419">
    <property type="entry name" value="HAD_2"/>
    <property type="match status" value="1"/>
</dbReference>
<dbReference type="PROSITE" id="PS51910">
    <property type="entry name" value="GH18_2"/>
    <property type="match status" value="1"/>
</dbReference>
<dbReference type="InterPro" id="IPR041492">
    <property type="entry name" value="HAD_2"/>
</dbReference>
<dbReference type="InterPro" id="IPR023214">
    <property type="entry name" value="HAD_sf"/>
</dbReference>
<proteinExistence type="predicted"/>
<dbReference type="InterPro" id="IPR006439">
    <property type="entry name" value="HAD-SF_hydro_IA"/>
</dbReference>
<dbReference type="EMBL" id="CAFBOL010000022">
    <property type="protein sequence ID" value="CAB4985663.1"/>
    <property type="molecule type" value="Genomic_DNA"/>
</dbReference>
<evidence type="ECO:0000313" key="3">
    <source>
        <dbReference type="EMBL" id="CAB4985663.1"/>
    </source>
</evidence>
<dbReference type="SFLD" id="SFLDS00003">
    <property type="entry name" value="Haloacid_Dehalogenase"/>
    <property type="match status" value="1"/>
</dbReference>
<dbReference type="PANTHER" id="PTHR46066:SF2">
    <property type="entry name" value="CHITINASE DOMAIN-CONTAINING PROTEIN 1"/>
    <property type="match status" value="1"/>
</dbReference>
<protein>
    <submittedName>
        <fullName evidence="3">Unannotated protein</fullName>
    </submittedName>
</protein>
<name>A0A6J7N530_9ZZZZ</name>
<dbReference type="Gene3D" id="1.10.150.240">
    <property type="entry name" value="Putative phosphatase, domain 2"/>
    <property type="match status" value="1"/>
</dbReference>
<dbReference type="SFLD" id="SFLDG01129">
    <property type="entry name" value="C1.5:_HAD__Beta-PGM__Phosphata"/>
    <property type="match status" value="1"/>
</dbReference>
<dbReference type="Pfam" id="PF00704">
    <property type="entry name" value="Glyco_hydro_18"/>
    <property type="match status" value="1"/>
</dbReference>